<protein>
    <submittedName>
        <fullName evidence="2">Uncharacterized protein</fullName>
    </submittedName>
</protein>
<gene>
    <name evidence="2" type="ORF">SAMN05421824_0127</name>
</gene>
<dbReference type="STRING" id="419940.SAMN05421824_0127"/>
<sequence length="67" mass="7441">MKYVAYVIIILALGLGIFNATKLNFDALFEGESIVSLITIVSALCAIILMLILLTSKRIEEKLKQKK</sequence>
<name>A0A1H9A402_9FLAO</name>
<dbReference type="RefSeq" id="WP_092574093.1">
    <property type="nucleotide sequence ID" value="NZ_FOFN01000001.1"/>
</dbReference>
<reference evidence="2 3" key="1">
    <citation type="submission" date="2016-10" db="EMBL/GenBank/DDBJ databases">
        <authorList>
            <person name="de Groot N.N."/>
        </authorList>
    </citation>
    <scope>NUCLEOTIDE SEQUENCE [LARGE SCALE GENOMIC DNA]</scope>
    <source>
        <strain evidence="2 3">DSM 21035</strain>
    </source>
</reference>
<feature type="transmembrane region" description="Helical" evidence="1">
    <location>
        <begin position="36"/>
        <end position="56"/>
    </location>
</feature>
<accession>A0A1H9A402</accession>
<keyword evidence="3" id="KW-1185">Reference proteome</keyword>
<proteinExistence type="predicted"/>
<dbReference type="OrthoDB" id="1453319at2"/>
<evidence type="ECO:0000313" key="3">
    <source>
        <dbReference type="Proteomes" id="UP000198999"/>
    </source>
</evidence>
<keyword evidence="1" id="KW-1133">Transmembrane helix</keyword>
<evidence type="ECO:0000313" key="2">
    <source>
        <dbReference type="EMBL" id="SEP71355.1"/>
    </source>
</evidence>
<keyword evidence="1" id="KW-0812">Transmembrane</keyword>
<dbReference type="EMBL" id="FOFN01000001">
    <property type="protein sequence ID" value="SEP71355.1"/>
    <property type="molecule type" value="Genomic_DNA"/>
</dbReference>
<dbReference type="AlphaFoldDB" id="A0A1H9A402"/>
<keyword evidence="1" id="KW-0472">Membrane</keyword>
<evidence type="ECO:0000256" key="1">
    <source>
        <dbReference type="SAM" id="Phobius"/>
    </source>
</evidence>
<organism evidence="2 3">
    <name type="scientific">Hyunsoonleella jejuensis</name>
    <dbReference type="NCBI Taxonomy" id="419940"/>
    <lineage>
        <taxon>Bacteria</taxon>
        <taxon>Pseudomonadati</taxon>
        <taxon>Bacteroidota</taxon>
        <taxon>Flavobacteriia</taxon>
        <taxon>Flavobacteriales</taxon>
        <taxon>Flavobacteriaceae</taxon>
    </lineage>
</organism>
<dbReference type="Proteomes" id="UP000198999">
    <property type="component" value="Unassembled WGS sequence"/>
</dbReference>